<evidence type="ECO:0000313" key="1">
    <source>
        <dbReference type="EMBL" id="OWQ90989.1"/>
    </source>
</evidence>
<sequence>MNTKRLVVWLNIYAFLFTRIDVYAQSAHDQGTAAGTAANTVIRGMVNTPSATAVVPGYTTTPPEAALAGKASLGADVNAKLAACATTPADPNCQALRNAVLSANTPRPVVSPGDPAVVAARNIARNPSTDLGSLAAYYSGCTTSEVTTPARNETRTCARYVGVGSYSCSNSLSVAVSRSTNCTPGDWFAHAGSGSTGLDVQCLPDRPVNQQHFRVTSSGSPLAFFDVDMATSVVFPQIVAVLGTSYSWVDGSEIQSGVWVADKSCSGSTCSLTAMLADSQRDICTGGSESMTCTTEKPFLEVLSACPAGTLSGDNLQINPCWSGGESGCPPPVFLDKKTCYQPGSPSDIYAQDMSFVFPDIYWRAQSARSVIGWTPNPAYGPIPQMSLTYTRPATSATGADTWSSQCPTLSGPGRCMPASAPQCVDGPSTKIIDGVAVTRDCWEYRTTMSCSDTVTSDQCAPLAATGCTPLSSTCAQTNAVSGACEVYQDQYSCPMPAETVTTASSCPTNVFCLGSNCFNIGYANDPDFGKSMSMLEAAREAGVYLDTDRMQVFKGEDNRCRDRLLKNCCYSDGAGAGMTNQSVFGSGTRLVYDILMNSENREFVMAGMSALITGAGFSGSFTSYGVTIALNGTALPAGSTVLYSSSAVAGEGVVIAFDPWSLVIAIVIYVIMSMMSCNETEGRLALQEGARLCHSVGTYCSSCIRILGHCVSCIEHTTSKCCFNSMLARIVNEQGRAQIGKGWGGSNSPDCSGFTVSQLQSLNFAAMDFTEFYASLVPKALDVTAVQGSNAGRVNNCYFGQGRCN</sequence>
<evidence type="ECO:0000313" key="2">
    <source>
        <dbReference type="Proteomes" id="UP000197468"/>
    </source>
</evidence>
<accession>A0A246JEG3</accession>
<dbReference type="AlphaFoldDB" id="A0A246JEG3"/>
<gene>
    <name evidence="1" type="ORF">CDN99_12625</name>
</gene>
<organism evidence="1 2">
    <name type="scientific">Roseateles aquatilis</name>
    <dbReference type="NCBI Taxonomy" id="431061"/>
    <lineage>
        <taxon>Bacteria</taxon>
        <taxon>Pseudomonadati</taxon>
        <taxon>Pseudomonadota</taxon>
        <taxon>Betaproteobacteria</taxon>
        <taxon>Burkholderiales</taxon>
        <taxon>Sphaerotilaceae</taxon>
        <taxon>Roseateles</taxon>
    </lineage>
</organism>
<comment type="caution">
    <text evidence="1">The sequence shown here is derived from an EMBL/GenBank/DDBJ whole genome shotgun (WGS) entry which is preliminary data.</text>
</comment>
<keyword evidence="2" id="KW-1185">Reference proteome</keyword>
<name>A0A246JEG3_9BURK</name>
<protein>
    <submittedName>
        <fullName evidence="1">Conjugal transfer protein TraN</fullName>
    </submittedName>
</protein>
<dbReference type="Pfam" id="PF06986">
    <property type="entry name" value="F_T4SS_TraN"/>
    <property type="match status" value="2"/>
</dbReference>
<dbReference type="NCBIfam" id="NF009012">
    <property type="entry name" value="PRK12355.2-1"/>
    <property type="match status" value="1"/>
</dbReference>
<dbReference type="InterPro" id="IPR014121">
    <property type="entry name" value="TraN_Ftype"/>
</dbReference>
<dbReference type="OrthoDB" id="5297981at2"/>
<proteinExistence type="predicted"/>
<dbReference type="Proteomes" id="UP000197468">
    <property type="component" value="Unassembled WGS sequence"/>
</dbReference>
<dbReference type="EMBL" id="NIOF01000004">
    <property type="protein sequence ID" value="OWQ90989.1"/>
    <property type="molecule type" value="Genomic_DNA"/>
</dbReference>
<reference evidence="1 2" key="1">
    <citation type="journal article" date="2008" name="Int. J. Syst. Evol. Microbiol.">
        <title>Description of Roseateles aquatilis sp. nov. and Roseateles terrae sp. nov., in the class Betaproteobacteria, and emended description of the genus Roseateles.</title>
        <authorList>
            <person name="Gomila M."/>
            <person name="Bowien B."/>
            <person name="Falsen E."/>
            <person name="Moore E.R."/>
            <person name="Lalucat J."/>
        </authorList>
    </citation>
    <scope>NUCLEOTIDE SEQUENCE [LARGE SCALE GENOMIC DNA]</scope>
    <source>
        <strain evidence="1 2">CCUG 48205</strain>
    </source>
</reference>
<dbReference type="RefSeq" id="WP_088385195.1">
    <property type="nucleotide sequence ID" value="NZ_NIOF01000004.1"/>
</dbReference>